<protein>
    <submittedName>
        <fullName evidence="2">Uncharacterized protein</fullName>
    </submittedName>
</protein>
<sequence length="97" mass="11026">MENVKMDTCIRRDENFVLWNILYNIHSLPIAATSKFHDKLYNTKNMQKLSSLNFLEAFLIISKFLLILIVFGTSSSISFSMSFICASNGLICAPLDL</sequence>
<name>A0A0K2T1R1_LEPSM</name>
<evidence type="ECO:0000256" key="1">
    <source>
        <dbReference type="SAM" id="Phobius"/>
    </source>
</evidence>
<dbReference type="AlphaFoldDB" id="A0A0K2T1R1"/>
<organism evidence="2">
    <name type="scientific">Lepeophtheirus salmonis</name>
    <name type="common">Salmon louse</name>
    <name type="synonym">Caligus salmonis</name>
    <dbReference type="NCBI Taxonomy" id="72036"/>
    <lineage>
        <taxon>Eukaryota</taxon>
        <taxon>Metazoa</taxon>
        <taxon>Ecdysozoa</taxon>
        <taxon>Arthropoda</taxon>
        <taxon>Crustacea</taxon>
        <taxon>Multicrustacea</taxon>
        <taxon>Hexanauplia</taxon>
        <taxon>Copepoda</taxon>
        <taxon>Siphonostomatoida</taxon>
        <taxon>Caligidae</taxon>
        <taxon>Lepeophtheirus</taxon>
    </lineage>
</organism>
<reference evidence="2" key="1">
    <citation type="submission" date="2014-05" db="EMBL/GenBank/DDBJ databases">
        <authorList>
            <person name="Chronopoulou M."/>
        </authorList>
    </citation>
    <scope>NUCLEOTIDE SEQUENCE</scope>
    <source>
        <tissue evidence="2">Whole organism</tissue>
    </source>
</reference>
<keyword evidence="1" id="KW-1133">Transmembrane helix</keyword>
<proteinExistence type="predicted"/>
<feature type="transmembrane region" description="Helical" evidence="1">
    <location>
        <begin position="52"/>
        <end position="71"/>
    </location>
</feature>
<keyword evidence="1" id="KW-0472">Membrane</keyword>
<dbReference type="EMBL" id="HACA01002040">
    <property type="protein sequence ID" value="CDW19401.1"/>
    <property type="molecule type" value="Transcribed_RNA"/>
</dbReference>
<evidence type="ECO:0000313" key="2">
    <source>
        <dbReference type="EMBL" id="CDW19401.1"/>
    </source>
</evidence>
<accession>A0A0K2T1R1</accession>
<keyword evidence="1" id="KW-0812">Transmembrane</keyword>